<feature type="region of interest" description="Disordered" evidence="1">
    <location>
        <begin position="35"/>
        <end position="94"/>
    </location>
</feature>
<evidence type="ECO:0000313" key="2">
    <source>
        <dbReference type="EMBL" id="KAG2265139.1"/>
    </source>
</evidence>
<reference evidence="2 3" key="1">
    <citation type="submission" date="2020-02" db="EMBL/GenBank/DDBJ databases">
        <authorList>
            <person name="Ma Q."/>
            <person name="Huang Y."/>
            <person name="Song X."/>
            <person name="Pei D."/>
        </authorList>
    </citation>
    <scope>NUCLEOTIDE SEQUENCE [LARGE SCALE GENOMIC DNA]</scope>
    <source>
        <strain evidence="2">Sxm20200214</strain>
        <tissue evidence="2">Leaf</tissue>
    </source>
</reference>
<sequence>MLSRLRLFLNSDNGAPAKLQRTTIPVNLRYNNGKRALAYERKPKTSQRKTIAPNPQSSSCSKSSALLSLPPSLKKSPSLLLSTTTMLPPIKTKP</sequence>
<dbReference type="AlphaFoldDB" id="A0A8X7U4S0"/>
<protein>
    <submittedName>
        <fullName evidence="2">Uncharacterized protein</fullName>
    </submittedName>
</protein>
<feature type="compositionally biased region" description="Low complexity" evidence="1">
    <location>
        <begin position="57"/>
        <end position="82"/>
    </location>
</feature>
<accession>A0A8X7U4S0</accession>
<evidence type="ECO:0000256" key="1">
    <source>
        <dbReference type="SAM" id="MobiDB-lite"/>
    </source>
</evidence>
<evidence type="ECO:0000313" key="3">
    <source>
        <dbReference type="Proteomes" id="UP000886595"/>
    </source>
</evidence>
<dbReference type="EMBL" id="JAAMPC010000014">
    <property type="protein sequence ID" value="KAG2265139.1"/>
    <property type="molecule type" value="Genomic_DNA"/>
</dbReference>
<proteinExistence type="predicted"/>
<dbReference type="Proteomes" id="UP000886595">
    <property type="component" value="Unassembled WGS sequence"/>
</dbReference>
<name>A0A8X7U4S0_BRACI</name>
<comment type="caution">
    <text evidence="2">The sequence shown here is derived from an EMBL/GenBank/DDBJ whole genome shotgun (WGS) entry which is preliminary data.</text>
</comment>
<organism evidence="2 3">
    <name type="scientific">Brassica carinata</name>
    <name type="common">Ethiopian mustard</name>
    <name type="synonym">Abyssinian cabbage</name>
    <dbReference type="NCBI Taxonomy" id="52824"/>
    <lineage>
        <taxon>Eukaryota</taxon>
        <taxon>Viridiplantae</taxon>
        <taxon>Streptophyta</taxon>
        <taxon>Embryophyta</taxon>
        <taxon>Tracheophyta</taxon>
        <taxon>Spermatophyta</taxon>
        <taxon>Magnoliopsida</taxon>
        <taxon>eudicotyledons</taxon>
        <taxon>Gunneridae</taxon>
        <taxon>Pentapetalae</taxon>
        <taxon>rosids</taxon>
        <taxon>malvids</taxon>
        <taxon>Brassicales</taxon>
        <taxon>Brassicaceae</taxon>
        <taxon>Brassiceae</taxon>
        <taxon>Brassica</taxon>
    </lineage>
</organism>
<keyword evidence="3" id="KW-1185">Reference proteome</keyword>
<gene>
    <name evidence="2" type="ORF">Bca52824_072218</name>
</gene>